<name>A0A5D4XRN0_9GAMM</name>
<dbReference type="EC" id="6.3.4.19" evidence="8"/>
<reference evidence="10 11" key="1">
    <citation type="submission" date="2019-08" db="EMBL/GenBank/DDBJ databases">
        <title>Luteimonas viscosus sp. nov., isolated from soil of a sunflower field.</title>
        <authorList>
            <person name="Jianli Z."/>
            <person name="Ying Z."/>
        </authorList>
    </citation>
    <scope>NUCLEOTIDE SEQUENCE [LARGE SCALE GENOMIC DNA]</scope>
    <source>
        <strain evidence="10 11">XBU10</strain>
    </source>
</reference>
<dbReference type="RefSeq" id="WP_149103918.1">
    <property type="nucleotide sequence ID" value="NZ_VTFT01000001.1"/>
</dbReference>
<feature type="domain" description="Lysidine-tRNA(Ile) synthetase C-terminal" evidence="9">
    <location>
        <begin position="370"/>
        <end position="444"/>
    </location>
</feature>
<sequence>MTFALAWPADAPATAHGPLLVGFSGGLDSTTLLHRLAHDRAWRAHGLSAIHVHHGLHAGADAWAAHCARVCARLEVPLEIVHVRVDHDSGEGLEAAARRARHAAFAAGLGSGGILVLAHHRDDQAETFLLRALRASGVGGLASMRAWRRFGGGWLWRPLLDLPRRALHEYARLHALDWIEDPSNRDESHDRNFLRRQVMPALQARWPHADAAFARAADLQREASTLLGEADAQALAAARCVDPCCLRVTALAALPAARTARVLRRWVDGNGLPPLPAEGVAQVMGRLLAPAPADAAAFAWHGAVIRRWRDLLWAGRVMPGAPDALRIPWDGAAPLAWPGGGELVLASASPRIASSMPGDNATTDPPAPPFVAHARTGGERITLPGRRHSHALKHVLQDLGVPPWIRARMPLLSDRDGTLLAAADLVHSARFDAWLRASGRRLVWTGSSKA</sequence>
<evidence type="ECO:0000256" key="3">
    <source>
        <dbReference type="ARBA" id="ARBA00022598"/>
    </source>
</evidence>
<dbReference type="Gene3D" id="1.20.59.20">
    <property type="match status" value="1"/>
</dbReference>
<keyword evidence="6 8" id="KW-0067">ATP-binding</keyword>
<evidence type="ECO:0000256" key="1">
    <source>
        <dbReference type="ARBA" id="ARBA00004496"/>
    </source>
</evidence>
<comment type="subcellular location">
    <subcellularLocation>
        <location evidence="1 8">Cytoplasm</location>
    </subcellularLocation>
</comment>
<dbReference type="SUPFAM" id="SSF52402">
    <property type="entry name" value="Adenine nucleotide alpha hydrolases-like"/>
    <property type="match status" value="1"/>
</dbReference>
<dbReference type="GO" id="GO:0005737">
    <property type="term" value="C:cytoplasm"/>
    <property type="evidence" value="ECO:0007669"/>
    <property type="project" value="UniProtKB-SubCell"/>
</dbReference>
<accession>A0A5D4XRN0</accession>
<evidence type="ECO:0000256" key="5">
    <source>
        <dbReference type="ARBA" id="ARBA00022741"/>
    </source>
</evidence>
<dbReference type="NCBIfam" id="TIGR02433">
    <property type="entry name" value="lysidine_TilS_C"/>
    <property type="match status" value="1"/>
</dbReference>
<dbReference type="InterPro" id="IPR014729">
    <property type="entry name" value="Rossmann-like_a/b/a_fold"/>
</dbReference>
<keyword evidence="3 8" id="KW-0436">Ligase</keyword>
<evidence type="ECO:0000256" key="6">
    <source>
        <dbReference type="ARBA" id="ARBA00022840"/>
    </source>
</evidence>
<dbReference type="Pfam" id="PF01171">
    <property type="entry name" value="ATP_bind_3"/>
    <property type="match status" value="1"/>
</dbReference>
<dbReference type="Pfam" id="PF09179">
    <property type="entry name" value="TilS"/>
    <property type="match status" value="1"/>
</dbReference>
<evidence type="ECO:0000313" key="10">
    <source>
        <dbReference type="EMBL" id="TYT27367.1"/>
    </source>
</evidence>
<comment type="function">
    <text evidence="8">Ligates lysine onto the cytidine present at position 34 of the AUA codon-specific tRNA(Ile) that contains the anticodon CAU, in an ATP-dependent manner. Cytidine is converted to lysidine, thus changing the amino acid specificity of the tRNA from methionine to isoleucine.</text>
</comment>
<evidence type="ECO:0000256" key="8">
    <source>
        <dbReference type="HAMAP-Rule" id="MF_01161"/>
    </source>
</evidence>
<dbReference type="NCBIfam" id="TIGR02432">
    <property type="entry name" value="lysidine_TilS_N"/>
    <property type="match status" value="1"/>
</dbReference>
<dbReference type="SUPFAM" id="SSF56037">
    <property type="entry name" value="PheT/TilS domain"/>
    <property type="match status" value="1"/>
</dbReference>
<dbReference type="InterPro" id="IPR012796">
    <property type="entry name" value="Lysidine-tRNA-synth_C"/>
</dbReference>
<dbReference type="PANTHER" id="PTHR43033">
    <property type="entry name" value="TRNA(ILE)-LYSIDINE SYNTHASE-RELATED"/>
    <property type="match status" value="1"/>
</dbReference>
<dbReference type="AlphaFoldDB" id="A0A5D4XRN0"/>
<dbReference type="Gene3D" id="3.40.50.620">
    <property type="entry name" value="HUPs"/>
    <property type="match status" value="1"/>
</dbReference>
<dbReference type="OrthoDB" id="9807403at2"/>
<dbReference type="Pfam" id="PF11734">
    <property type="entry name" value="TilS_C"/>
    <property type="match status" value="1"/>
</dbReference>
<keyword evidence="11" id="KW-1185">Reference proteome</keyword>
<comment type="domain">
    <text evidence="8">The N-terminal region contains the highly conserved SGGXDS motif, predicted to be a P-loop motif involved in ATP binding.</text>
</comment>
<dbReference type="SMART" id="SM00977">
    <property type="entry name" value="TilS_C"/>
    <property type="match status" value="1"/>
</dbReference>
<dbReference type="InterPro" id="IPR012094">
    <property type="entry name" value="tRNA_Ile_lys_synt"/>
</dbReference>
<dbReference type="HAMAP" id="MF_01161">
    <property type="entry name" value="tRNA_Ile_lys_synt"/>
    <property type="match status" value="1"/>
</dbReference>
<protein>
    <recommendedName>
        <fullName evidence="8">tRNA(Ile)-lysidine synthase</fullName>
        <ecNumber evidence="8">6.3.4.19</ecNumber>
    </recommendedName>
    <alternativeName>
        <fullName evidence="8">tRNA(Ile)-2-lysyl-cytidine synthase</fullName>
    </alternativeName>
    <alternativeName>
        <fullName evidence="8">tRNA(Ile)-lysidine synthetase</fullName>
    </alternativeName>
</protein>
<organism evidence="10 11">
    <name type="scientific">Luteimonas viscosa</name>
    <dbReference type="NCBI Taxonomy" id="1132694"/>
    <lineage>
        <taxon>Bacteria</taxon>
        <taxon>Pseudomonadati</taxon>
        <taxon>Pseudomonadota</taxon>
        <taxon>Gammaproteobacteria</taxon>
        <taxon>Lysobacterales</taxon>
        <taxon>Lysobacteraceae</taxon>
        <taxon>Luteimonas</taxon>
    </lineage>
</organism>
<dbReference type="SUPFAM" id="SSF82829">
    <property type="entry name" value="MesJ substrate recognition domain-like"/>
    <property type="match status" value="1"/>
</dbReference>
<evidence type="ECO:0000256" key="4">
    <source>
        <dbReference type="ARBA" id="ARBA00022694"/>
    </source>
</evidence>
<dbReference type="InterPro" id="IPR015262">
    <property type="entry name" value="tRNA_Ile_lys_synt_subst-bd"/>
</dbReference>
<keyword evidence="5 8" id="KW-0547">Nucleotide-binding</keyword>
<dbReference type="InterPro" id="IPR011063">
    <property type="entry name" value="TilS/TtcA_N"/>
</dbReference>
<dbReference type="PANTHER" id="PTHR43033:SF1">
    <property type="entry name" value="TRNA(ILE)-LYSIDINE SYNTHASE-RELATED"/>
    <property type="match status" value="1"/>
</dbReference>
<evidence type="ECO:0000313" key="11">
    <source>
        <dbReference type="Proteomes" id="UP000324973"/>
    </source>
</evidence>
<comment type="catalytic activity">
    <reaction evidence="7 8">
        <text>cytidine(34) in tRNA(Ile2) + L-lysine + ATP = lysidine(34) in tRNA(Ile2) + AMP + diphosphate + H(+)</text>
        <dbReference type="Rhea" id="RHEA:43744"/>
        <dbReference type="Rhea" id="RHEA-COMP:10625"/>
        <dbReference type="Rhea" id="RHEA-COMP:10670"/>
        <dbReference type="ChEBI" id="CHEBI:15378"/>
        <dbReference type="ChEBI" id="CHEBI:30616"/>
        <dbReference type="ChEBI" id="CHEBI:32551"/>
        <dbReference type="ChEBI" id="CHEBI:33019"/>
        <dbReference type="ChEBI" id="CHEBI:82748"/>
        <dbReference type="ChEBI" id="CHEBI:83665"/>
        <dbReference type="ChEBI" id="CHEBI:456215"/>
        <dbReference type="EC" id="6.3.4.19"/>
    </reaction>
</comment>
<dbReference type="CDD" id="cd01992">
    <property type="entry name" value="TilS_N"/>
    <property type="match status" value="1"/>
</dbReference>
<evidence type="ECO:0000256" key="2">
    <source>
        <dbReference type="ARBA" id="ARBA00022490"/>
    </source>
</evidence>
<feature type="binding site" evidence="8">
    <location>
        <begin position="24"/>
        <end position="29"/>
    </location>
    <ligand>
        <name>ATP</name>
        <dbReference type="ChEBI" id="CHEBI:30616"/>
    </ligand>
</feature>
<dbReference type="GO" id="GO:0006400">
    <property type="term" value="P:tRNA modification"/>
    <property type="evidence" value="ECO:0007669"/>
    <property type="project" value="UniProtKB-UniRule"/>
</dbReference>
<evidence type="ECO:0000259" key="9">
    <source>
        <dbReference type="SMART" id="SM00977"/>
    </source>
</evidence>
<comment type="similarity">
    <text evidence="8">Belongs to the tRNA(Ile)-lysidine synthase family.</text>
</comment>
<dbReference type="GO" id="GO:0005524">
    <property type="term" value="F:ATP binding"/>
    <property type="evidence" value="ECO:0007669"/>
    <property type="project" value="UniProtKB-UniRule"/>
</dbReference>
<dbReference type="EMBL" id="VTFT01000001">
    <property type="protein sequence ID" value="TYT27367.1"/>
    <property type="molecule type" value="Genomic_DNA"/>
</dbReference>
<keyword evidence="4 8" id="KW-0819">tRNA processing</keyword>
<dbReference type="GO" id="GO:0032267">
    <property type="term" value="F:tRNA(Ile)-lysidine synthase activity"/>
    <property type="evidence" value="ECO:0007669"/>
    <property type="project" value="UniProtKB-EC"/>
</dbReference>
<keyword evidence="2 8" id="KW-0963">Cytoplasm</keyword>
<dbReference type="Proteomes" id="UP000324973">
    <property type="component" value="Unassembled WGS sequence"/>
</dbReference>
<gene>
    <name evidence="8 10" type="primary">tilS</name>
    <name evidence="10" type="ORF">FZO89_14480</name>
</gene>
<proteinExistence type="inferred from homology"/>
<comment type="caution">
    <text evidence="10">The sequence shown here is derived from an EMBL/GenBank/DDBJ whole genome shotgun (WGS) entry which is preliminary data.</text>
</comment>
<evidence type="ECO:0000256" key="7">
    <source>
        <dbReference type="ARBA" id="ARBA00048539"/>
    </source>
</evidence>
<dbReference type="InterPro" id="IPR012795">
    <property type="entry name" value="tRNA_Ile_lys_synt_N"/>
</dbReference>